<name>A0A1H3GMC5_9ACTN</name>
<evidence type="ECO:0000313" key="3">
    <source>
        <dbReference type="EMBL" id="SDY04190.1"/>
    </source>
</evidence>
<feature type="domain" description="ANTAR" evidence="2">
    <location>
        <begin position="158"/>
        <end position="219"/>
    </location>
</feature>
<dbReference type="PROSITE" id="PS50921">
    <property type="entry name" value="ANTAR"/>
    <property type="match status" value="1"/>
</dbReference>
<keyword evidence="4" id="KW-1185">Reference proteome</keyword>
<dbReference type="InterPro" id="IPR035965">
    <property type="entry name" value="PAS-like_dom_sf"/>
</dbReference>
<dbReference type="OrthoDB" id="3787288at2"/>
<protein>
    <submittedName>
        <fullName evidence="3">ANTAR domain-containing protein</fullName>
    </submittedName>
</protein>
<gene>
    <name evidence="3" type="ORF">SAMN05660209_01923</name>
</gene>
<dbReference type="Gene3D" id="3.30.450.20">
    <property type="entry name" value="PAS domain"/>
    <property type="match status" value="1"/>
</dbReference>
<sequence length="246" mass="25970">MTATPSPILARSSVGRPRPAAPPPARPLPAARRLAGRYRYDRRAGTWSWSPETSALLNLAHTGGQPCTELLVHSLHPGDRPRALDAIAAACTAGEPFALRVRLGSRGGLERPAVLVGEPVVDAAGAVEALEGLLVEVPPEPRQAAARPGDAGTEDDRVRALETEVAQLRTAMSSRAAIEQAKGILMLLTSCSEQVAFDLLAHISSNSHRKVRDVAVAIVESAAGHAGLPEDIQALIRDVCPPRPHH</sequence>
<dbReference type="InterPro" id="IPR036388">
    <property type="entry name" value="WH-like_DNA-bd_sf"/>
</dbReference>
<dbReference type="InterPro" id="IPR011006">
    <property type="entry name" value="CheY-like_superfamily"/>
</dbReference>
<proteinExistence type="predicted"/>
<dbReference type="SMART" id="SM01012">
    <property type="entry name" value="ANTAR"/>
    <property type="match status" value="1"/>
</dbReference>
<evidence type="ECO:0000259" key="2">
    <source>
        <dbReference type="PROSITE" id="PS50921"/>
    </source>
</evidence>
<dbReference type="Gene3D" id="1.10.10.10">
    <property type="entry name" value="Winged helix-like DNA-binding domain superfamily/Winged helix DNA-binding domain"/>
    <property type="match status" value="1"/>
</dbReference>
<accession>A0A1H3GMC5</accession>
<dbReference type="InterPro" id="IPR005561">
    <property type="entry name" value="ANTAR"/>
</dbReference>
<dbReference type="RefSeq" id="WP_091154299.1">
    <property type="nucleotide sequence ID" value="NZ_FNOT01000004.1"/>
</dbReference>
<feature type="region of interest" description="Disordered" evidence="1">
    <location>
        <begin position="1"/>
        <end position="29"/>
    </location>
</feature>
<evidence type="ECO:0000256" key="1">
    <source>
        <dbReference type="SAM" id="MobiDB-lite"/>
    </source>
</evidence>
<dbReference type="EMBL" id="FNOT01000004">
    <property type="protein sequence ID" value="SDY04190.1"/>
    <property type="molecule type" value="Genomic_DNA"/>
</dbReference>
<dbReference type="GO" id="GO:0003723">
    <property type="term" value="F:RNA binding"/>
    <property type="evidence" value="ECO:0007669"/>
    <property type="project" value="InterPro"/>
</dbReference>
<organism evidence="3 4">
    <name type="scientific">Geodermatophilus africanus</name>
    <dbReference type="NCBI Taxonomy" id="1137993"/>
    <lineage>
        <taxon>Bacteria</taxon>
        <taxon>Bacillati</taxon>
        <taxon>Actinomycetota</taxon>
        <taxon>Actinomycetes</taxon>
        <taxon>Geodermatophilales</taxon>
        <taxon>Geodermatophilaceae</taxon>
        <taxon>Geodermatophilus</taxon>
    </lineage>
</organism>
<dbReference type="SUPFAM" id="SSF52172">
    <property type="entry name" value="CheY-like"/>
    <property type="match status" value="1"/>
</dbReference>
<dbReference type="Proteomes" id="UP000198921">
    <property type="component" value="Unassembled WGS sequence"/>
</dbReference>
<dbReference type="AlphaFoldDB" id="A0A1H3GMC5"/>
<dbReference type="SUPFAM" id="SSF55785">
    <property type="entry name" value="PYP-like sensor domain (PAS domain)"/>
    <property type="match status" value="1"/>
</dbReference>
<evidence type="ECO:0000313" key="4">
    <source>
        <dbReference type="Proteomes" id="UP000198921"/>
    </source>
</evidence>
<dbReference type="Pfam" id="PF03861">
    <property type="entry name" value="ANTAR"/>
    <property type="match status" value="1"/>
</dbReference>
<dbReference type="STRING" id="1137993.SAMN05660209_01923"/>
<reference evidence="4" key="1">
    <citation type="submission" date="2016-10" db="EMBL/GenBank/DDBJ databases">
        <authorList>
            <person name="Varghese N."/>
            <person name="Submissions S."/>
        </authorList>
    </citation>
    <scope>NUCLEOTIDE SEQUENCE [LARGE SCALE GENOMIC DNA]</scope>
    <source>
        <strain evidence="4">DSM 45422</strain>
    </source>
</reference>